<proteinExistence type="predicted"/>
<sequence length="106" mass="12698">MLTINESYIFDHFNDRKYYWTDIEDIVATGPRDLLQIYLYEPKIYPRTITTPIEKFLQSIIKRKPKPNDSYFIDLSMVNFGWDKYDQFVDALNDYSIKAEGIENLN</sequence>
<reference evidence="1" key="1">
    <citation type="submission" date="2020-08" db="EMBL/GenBank/DDBJ databases">
        <title>Genomic Encyclopedia of Type Strains, Phase III (KMG-III): the genomes of soil and plant-associated and newly described type strains.</title>
        <authorList>
            <person name="Whitman W."/>
        </authorList>
    </citation>
    <scope>NUCLEOTIDE SEQUENCE [LARGE SCALE GENOMIC DNA]</scope>
    <source>
        <strain evidence="1">CECT 8628</strain>
    </source>
</reference>
<protein>
    <submittedName>
        <fullName evidence="1">Uncharacterized protein</fullName>
    </submittedName>
</protein>
<organism evidence="1 2">
    <name type="scientific">Mucilaginibacter gotjawali</name>
    <dbReference type="NCBI Taxonomy" id="1550579"/>
    <lineage>
        <taxon>Bacteria</taxon>
        <taxon>Pseudomonadati</taxon>
        <taxon>Bacteroidota</taxon>
        <taxon>Sphingobacteriia</taxon>
        <taxon>Sphingobacteriales</taxon>
        <taxon>Sphingobacteriaceae</taxon>
        <taxon>Mucilaginibacter</taxon>
    </lineage>
</organism>
<keyword evidence="2" id="KW-1185">Reference proteome</keyword>
<dbReference type="EMBL" id="JACHWX010000005">
    <property type="protein sequence ID" value="MBB3055920.1"/>
    <property type="molecule type" value="Genomic_DNA"/>
</dbReference>
<dbReference type="AlphaFoldDB" id="A0A839SGC5"/>
<dbReference type="RefSeq" id="WP_157750576.1">
    <property type="nucleotide sequence ID" value="NZ_AP017313.1"/>
</dbReference>
<evidence type="ECO:0000313" key="2">
    <source>
        <dbReference type="Proteomes" id="UP000539265"/>
    </source>
</evidence>
<name>A0A839SGC5_9SPHI</name>
<evidence type="ECO:0000313" key="1">
    <source>
        <dbReference type="EMBL" id="MBB3055920.1"/>
    </source>
</evidence>
<dbReference type="Proteomes" id="UP000539265">
    <property type="component" value="Unassembled WGS sequence"/>
</dbReference>
<comment type="caution">
    <text evidence="1">The sequence shown here is derived from an EMBL/GenBank/DDBJ whole genome shotgun (WGS) entry which is preliminary data.</text>
</comment>
<gene>
    <name evidence="1" type="ORF">FHS11_002339</name>
</gene>
<accession>A0A839SGC5</accession>